<evidence type="ECO:0000256" key="2">
    <source>
        <dbReference type="ARBA" id="ARBA00022840"/>
    </source>
</evidence>
<evidence type="ECO:0000313" key="5">
    <source>
        <dbReference type="Proteomes" id="UP000001876"/>
    </source>
</evidence>
<sequence length="383" mass="42825">MAAPPVPDPIDRRNLSVAFEDANPALAGQTFAPTPTAPTPTRTGMFRSDAISNDPAAYVGRELRPRNSAYTPIATRTTNGDLMGWKQPEVQPAPEPRKWESTGLKFTQRESTTTNALYPRYEVTPEKPPPRKEWQPNGLKFTDRSQTTSNQLMPGYAPEPPEVNEARKWEPTGINFVQRSSTTNNQMFQKPEMHVELPPPRKEWLPNGLKFTDRSQTTSNQLMPGYAPEPPEVHEARKWEPTGIKFTQRESTTNSQLFKPPEVKLFKPVGIAVEDDKVQNLLHGDHTPPCSVSRSFTTTRTGQTEVAIRLVRGWSKYASQCEHLCVLDMDNIPPGPPGKQEIVVTVSMDKNGKLFAEVKDVHSGMTDTWSEYDGVEDYPEGGA</sequence>
<evidence type="ECO:0000256" key="3">
    <source>
        <dbReference type="SAM" id="MobiDB-lite"/>
    </source>
</evidence>
<reference evidence="4 5" key="1">
    <citation type="journal article" date="2009" name="Science">
        <title>Green evolution and dynamic adaptations revealed by genomes of the marine picoeukaryotes Micromonas.</title>
        <authorList>
            <person name="Worden A.Z."/>
            <person name="Lee J.H."/>
            <person name="Mock T."/>
            <person name="Rouze P."/>
            <person name="Simmons M.P."/>
            <person name="Aerts A.L."/>
            <person name="Allen A.E."/>
            <person name="Cuvelier M.L."/>
            <person name="Derelle E."/>
            <person name="Everett M.V."/>
            <person name="Foulon E."/>
            <person name="Grimwood J."/>
            <person name="Gundlach H."/>
            <person name="Henrissat B."/>
            <person name="Napoli C."/>
            <person name="McDonald S.M."/>
            <person name="Parker M.S."/>
            <person name="Rombauts S."/>
            <person name="Salamov A."/>
            <person name="Von Dassow P."/>
            <person name="Badger J.H."/>
            <person name="Coutinho P.M."/>
            <person name="Demir E."/>
            <person name="Dubchak I."/>
            <person name="Gentemann C."/>
            <person name="Eikrem W."/>
            <person name="Gready J.E."/>
            <person name="John U."/>
            <person name="Lanier W."/>
            <person name="Lindquist E.A."/>
            <person name="Lucas S."/>
            <person name="Mayer K.F."/>
            <person name="Moreau H."/>
            <person name="Not F."/>
            <person name="Otillar R."/>
            <person name="Panaud O."/>
            <person name="Pangilinan J."/>
            <person name="Paulsen I."/>
            <person name="Piegu B."/>
            <person name="Poliakov A."/>
            <person name="Robbens S."/>
            <person name="Schmutz J."/>
            <person name="Toulza E."/>
            <person name="Wyss T."/>
            <person name="Zelensky A."/>
            <person name="Zhou K."/>
            <person name="Armbrust E.V."/>
            <person name="Bhattacharya D."/>
            <person name="Goodenough U.W."/>
            <person name="Van de Peer Y."/>
            <person name="Grigoriev I.V."/>
        </authorList>
    </citation>
    <scope>NUCLEOTIDE SEQUENCE [LARGE SCALE GENOMIC DNA]</scope>
    <source>
        <strain evidence="4 5">CCMP1545</strain>
    </source>
</reference>
<feature type="region of interest" description="Disordered" evidence="3">
    <location>
        <begin position="24"/>
        <end position="50"/>
    </location>
</feature>
<keyword evidence="2" id="KW-0067">ATP-binding</keyword>
<feature type="compositionally biased region" description="Basic and acidic residues" evidence="3">
    <location>
        <begin position="123"/>
        <end position="134"/>
    </location>
</feature>
<dbReference type="STRING" id="564608.C1MR47"/>
<keyword evidence="5" id="KW-1185">Reference proteome</keyword>
<dbReference type="Pfam" id="PF00012">
    <property type="entry name" value="HSP70"/>
    <property type="match status" value="1"/>
</dbReference>
<dbReference type="GeneID" id="9683307"/>
<protein>
    <submittedName>
        <fullName evidence="4">Predicted protein</fullName>
    </submittedName>
</protein>
<dbReference type="InterPro" id="IPR029047">
    <property type="entry name" value="HSP70_peptide-bd_sf"/>
</dbReference>
<keyword evidence="1" id="KW-0547">Nucleotide-binding</keyword>
<organism evidence="5">
    <name type="scientific">Micromonas pusilla (strain CCMP1545)</name>
    <name type="common">Picoplanktonic green alga</name>
    <dbReference type="NCBI Taxonomy" id="564608"/>
    <lineage>
        <taxon>Eukaryota</taxon>
        <taxon>Viridiplantae</taxon>
        <taxon>Chlorophyta</taxon>
        <taxon>Mamiellophyceae</taxon>
        <taxon>Mamiellales</taxon>
        <taxon>Mamiellaceae</taxon>
        <taxon>Micromonas</taxon>
    </lineage>
</organism>
<evidence type="ECO:0000313" key="4">
    <source>
        <dbReference type="EMBL" id="EEH58191.1"/>
    </source>
</evidence>
<name>C1MR47_MICPC</name>
<dbReference type="KEGG" id="mpp:MICPUCDRAFT_57523"/>
<gene>
    <name evidence="4" type="ORF">MICPUCDRAFT_57523</name>
</gene>
<dbReference type="SUPFAM" id="SSF100920">
    <property type="entry name" value="Heat shock protein 70kD (HSP70), peptide-binding domain"/>
    <property type="match status" value="1"/>
</dbReference>
<evidence type="ECO:0000256" key="1">
    <source>
        <dbReference type="ARBA" id="ARBA00022741"/>
    </source>
</evidence>
<feature type="region of interest" description="Disordered" evidence="3">
    <location>
        <begin position="69"/>
        <end position="102"/>
    </location>
</feature>
<dbReference type="GO" id="GO:0005524">
    <property type="term" value="F:ATP binding"/>
    <property type="evidence" value="ECO:0007669"/>
    <property type="project" value="UniProtKB-KW"/>
</dbReference>
<dbReference type="Proteomes" id="UP000001876">
    <property type="component" value="Unassembled WGS sequence"/>
</dbReference>
<dbReference type="RefSeq" id="XP_003058240.1">
    <property type="nucleotide sequence ID" value="XM_003058194.1"/>
</dbReference>
<dbReference type="InterPro" id="IPR013126">
    <property type="entry name" value="Hsp_70_fam"/>
</dbReference>
<dbReference type="EMBL" id="GG663738">
    <property type="protein sequence ID" value="EEH58191.1"/>
    <property type="molecule type" value="Genomic_DNA"/>
</dbReference>
<feature type="compositionally biased region" description="Polar residues" evidence="3">
    <location>
        <begin position="69"/>
        <end position="80"/>
    </location>
</feature>
<accession>C1MR47</accession>
<dbReference type="AlphaFoldDB" id="C1MR47"/>
<dbReference type="Gene3D" id="2.60.34.10">
    <property type="entry name" value="Substrate Binding Domain Of DNAk, Chain A, domain 1"/>
    <property type="match status" value="1"/>
</dbReference>
<feature type="region of interest" description="Disordered" evidence="3">
    <location>
        <begin position="121"/>
        <end position="144"/>
    </location>
</feature>
<dbReference type="GO" id="GO:0140662">
    <property type="term" value="F:ATP-dependent protein folding chaperone"/>
    <property type="evidence" value="ECO:0007669"/>
    <property type="project" value="InterPro"/>
</dbReference>
<proteinExistence type="predicted"/>